<dbReference type="OrthoDB" id="9793799at2"/>
<reference evidence="10 11" key="1">
    <citation type="submission" date="2020-08" db="EMBL/GenBank/DDBJ databases">
        <title>Genomic Encyclopedia of Type Strains, Phase IV (KMG-IV): sequencing the most valuable type-strain genomes for metagenomic binning, comparative biology and taxonomic classification.</title>
        <authorList>
            <person name="Goeker M."/>
        </authorList>
    </citation>
    <scope>NUCLEOTIDE SEQUENCE [LARGE SCALE GENOMIC DNA]</scope>
    <source>
        <strain evidence="10 11">DSM 101015</strain>
    </source>
</reference>
<name>A0A7W6Q5T4_9RHOB</name>
<evidence type="ECO:0000259" key="9">
    <source>
        <dbReference type="Pfam" id="PF20730"/>
    </source>
</evidence>
<evidence type="ECO:0000256" key="2">
    <source>
        <dbReference type="ARBA" id="ARBA00006448"/>
    </source>
</evidence>
<keyword evidence="3" id="KW-1003">Cell membrane</keyword>
<evidence type="ECO:0000256" key="7">
    <source>
        <dbReference type="SAM" id="Phobius"/>
    </source>
</evidence>
<organism evidence="10 11">
    <name type="scientific">Sulfitobacter noctilucicola</name>
    <dbReference type="NCBI Taxonomy" id="1342301"/>
    <lineage>
        <taxon>Bacteria</taxon>
        <taxon>Pseudomonadati</taxon>
        <taxon>Pseudomonadota</taxon>
        <taxon>Alphaproteobacteria</taxon>
        <taxon>Rhodobacterales</taxon>
        <taxon>Roseobacteraceae</taxon>
        <taxon>Sulfitobacter</taxon>
    </lineage>
</organism>
<dbReference type="Proteomes" id="UP000565745">
    <property type="component" value="Unassembled WGS sequence"/>
</dbReference>
<evidence type="ECO:0000259" key="8">
    <source>
        <dbReference type="Pfam" id="PF04239"/>
    </source>
</evidence>
<proteinExistence type="inferred from homology"/>
<feature type="domain" description="YetF-like N-terminal transmembrane" evidence="9">
    <location>
        <begin position="5"/>
        <end position="77"/>
    </location>
</feature>
<dbReference type="RefSeq" id="WP_025053981.1">
    <property type="nucleotide sequence ID" value="NZ_JACIFU010000005.1"/>
</dbReference>
<evidence type="ECO:0000256" key="1">
    <source>
        <dbReference type="ARBA" id="ARBA00004651"/>
    </source>
</evidence>
<dbReference type="InterPro" id="IPR023090">
    <property type="entry name" value="UPF0702_alpha/beta_dom_sf"/>
</dbReference>
<evidence type="ECO:0000313" key="10">
    <source>
        <dbReference type="EMBL" id="MBB4175644.1"/>
    </source>
</evidence>
<dbReference type="Pfam" id="PF20730">
    <property type="entry name" value="YetF_N"/>
    <property type="match status" value="1"/>
</dbReference>
<keyword evidence="6 7" id="KW-0472">Membrane</keyword>
<comment type="similarity">
    <text evidence="2">Belongs to the UPF0702 family.</text>
</comment>
<evidence type="ECO:0000256" key="5">
    <source>
        <dbReference type="ARBA" id="ARBA00022989"/>
    </source>
</evidence>
<dbReference type="Pfam" id="PF04239">
    <property type="entry name" value="DUF421"/>
    <property type="match status" value="1"/>
</dbReference>
<comment type="subcellular location">
    <subcellularLocation>
        <location evidence="1">Cell membrane</location>
        <topology evidence="1">Multi-pass membrane protein</topology>
    </subcellularLocation>
</comment>
<keyword evidence="5 7" id="KW-1133">Transmembrane helix</keyword>
<dbReference type="GO" id="GO:0005886">
    <property type="term" value="C:plasma membrane"/>
    <property type="evidence" value="ECO:0007669"/>
    <property type="project" value="UniProtKB-SubCell"/>
</dbReference>
<sequence length="167" mass="18124">MSDLTEIILRVIIAVATIVALTRIHGLRSFSKMSGFDFAITVATGSVLAGAVTTLSTPLWHFIAALAALFALQIVMAQLRSRNNAVESAMDNTPMLIMENGTPIHENLKRGGMTLSDLYAKLREANAYDLAKVHAVILENTGDVSVLHFSTDRSKLSQEVLEGVRRS</sequence>
<evidence type="ECO:0000313" key="11">
    <source>
        <dbReference type="Proteomes" id="UP000565745"/>
    </source>
</evidence>
<evidence type="ECO:0000256" key="4">
    <source>
        <dbReference type="ARBA" id="ARBA00022692"/>
    </source>
</evidence>
<dbReference type="InterPro" id="IPR048454">
    <property type="entry name" value="YetF_N"/>
</dbReference>
<dbReference type="AlphaFoldDB" id="A0A7W6Q5T4"/>
<keyword evidence="4 7" id="KW-0812">Transmembrane</keyword>
<dbReference type="EMBL" id="JACIFU010000005">
    <property type="protein sequence ID" value="MBB4175644.1"/>
    <property type="molecule type" value="Genomic_DNA"/>
</dbReference>
<evidence type="ECO:0000256" key="6">
    <source>
        <dbReference type="ARBA" id="ARBA00023136"/>
    </source>
</evidence>
<feature type="transmembrane region" description="Helical" evidence="7">
    <location>
        <begin position="7"/>
        <end position="24"/>
    </location>
</feature>
<dbReference type="InterPro" id="IPR007353">
    <property type="entry name" value="DUF421"/>
</dbReference>
<gene>
    <name evidence="10" type="ORF">GGR93_003447</name>
</gene>
<evidence type="ECO:0000256" key="3">
    <source>
        <dbReference type="ARBA" id="ARBA00022475"/>
    </source>
</evidence>
<comment type="caution">
    <text evidence="10">The sequence shown here is derived from an EMBL/GenBank/DDBJ whole genome shotgun (WGS) entry which is preliminary data.</text>
</comment>
<accession>A0A7W6Q5T4</accession>
<protein>
    <submittedName>
        <fullName evidence="10">Uncharacterized membrane protein YcaP (DUF421 family)</fullName>
    </submittedName>
</protein>
<feature type="domain" description="YetF C-terminal" evidence="8">
    <location>
        <begin position="82"/>
        <end position="159"/>
    </location>
</feature>
<dbReference type="PANTHER" id="PTHR34582:SF6">
    <property type="entry name" value="UPF0702 TRANSMEMBRANE PROTEIN YCAP"/>
    <property type="match status" value="1"/>
</dbReference>
<dbReference type="PANTHER" id="PTHR34582">
    <property type="entry name" value="UPF0702 TRANSMEMBRANE PROTEIN YCAP"/>
    <property type="match status" value="1"/>
</dbReference>
<dbReference type="Gene3D" id="3.30.240.20">
    <property type="entry name" value="bsu07140 like domains"/>
    <property type="match status" value="1"/>
</dbReference>
<feature type="transmembrane region" description="Helical" evidence="7">
    <location>
        <begin position="36"/>
        <end position="53"/>
    </location>
</feature>
<keyword evidence="11" id="KW-1185">Reference proteome</keyword>